<dbReference type="EMBL" id="JAZDWU010000006">
    <property type="protein sequence ID" value="KAK9999368.1"/>
    <property type="molecule type" value="Genomic_DNA"/>
</dbReference>
<protein>
    <recommendedName>
        <fullName evidence="3">Maturase K</fullName>
    </recommendedName>
</protein>
<gene>
    <name evidence="1" type="ORF">SO802_018971</name>
</gene>
<evidence type="ECO:0000313" key="2">
    <source>
        <dbReference type="Proteomes" id="UP001459277"/>
    </source>
</evidence>
<sequence>MDVHQGSAAIHKMKLLDSSSQVLVHQMVLQICKIHNTLYNMLYLDSMGEFVGAHLNKFTHRFEVEHEAERIVYFLDLQYHLVYGDLTARIKELHLVDGSRSLMYIHLGIICRLVVGMDEFVMDHIFVLGSNPGATLAIDMGNGIESSLNTSSESEDNCFKIIKRNIIAGVGRCVGSITVPSVGYHPLRKGLEGAYRAWLRETRSG</sequence>
<dbReference type="Proteomes" id="UP001459277">
    <property type="component" value="Unassembled WGS sequence"/>
</dbReference>
<evidence type="ECO:0000313" key="1">
    <source>
        <dbReference type="EMBL" id="KAK9999368.1"/>
    </source>
</evidence>
<comment type="caution">
    <text evidence="1">The sequence shown here is derived from an EMBL/GenBank/DDBJ whole genome shotgun (WGS) entry which is preliminary data.</text>
</comment>
<name>A0AAW2CMW1_9ROSI</name>
<reference evidence="1 2" key="1">
    <citation type="submission" date="2024-01" db="EMBL/GenBank/DDBJ databases">
        <title>A telomere-to-telomere, gap-free genome of sweet tea (Lithocarpus litseifolius).</title>
        <authorList>
            <person name="Zhou J."/>
        </authorList>
    </citation>
    <scope>NUCLEOTIDE SEQUENCE [LARGE SCALE GENOMIC DNA]</scope>
    <source>
        <strain evidence="1">Zhou-2022a</strain>
        <tissue evidence="1">Leaf</tissue>
    </source>
</reference>
<proteinExistence type="predicted"/>
<organism evidence="1 2">
    <name type="scientific">Lithocarpus litseifolius</name>
    <dbReference type="NCBI Taxonomy" id="425828"/>
    <lineage>
        <taxon>Eukaryota</taxon>
        <taxon>Viridiplantae</taxon>
        <taxon>Streptophyta</taxon>
        <taxon>Embryophyta</taxon>
        <taxon>Tracheophyta</taxon>
        <taxon>Spermatophyta</taxon>
        <taxon>Magnoliopsida</taxon>
        <taxon>eudicotyledons</taxon>
        <taxon>Gunneridae</taxon>
        <taxon>Pentapetalae</taxon>
        <taxon>rosids</taxon>
        <taxon>fabids</taxon>
        <taxon>Fagales</taxon>
        <taxon>Fagaceae</taxon>
        <taxon>Lithocarpus</taxon>
    </lineage>
</organism>
<evidence type="ECO:0008006" key="3">
    <source>
        <dbReference type="Google" id="ProtNLM"/>
    </source>
</evidence>
<accession>A0AAW2CMW1</accession>
<dbReference type="AlphaFoldDB" id="A0AAW2CMW1"/>
<keyword evidence="2" id="KW-1185">Reference proteome</keyword>